<dbReference type="InterPro" id="IPR006143">
    <property type="entry name" value="RND_pump_MFP"/>
</dbReference>
<feature type="domain" description="YknX-like C-terminal permuted SH3-like" evidence="6">
    <location>
        <begin position="356"/>
        <end position="424"/>
    </location>
</feature>
<dbReference type="AlphaFoldDB" id="A0A947CV11"/>
<evidence type="ECO:0000256" key="2">
    <source>
        <dbReference type="SAM" id="Coils"/>
    </source>
</evidence>
<proteinExistence type="inferred from homology"/>
<dbReference type="Pfam" id="PF25954">
    <property type="entry name" value="Beta-barrel_RND_2"/>
    <property type="match status" value="1"/>
</dbReference>
<dbReference type="Proteomes" id="UP000748108">
    <property type="component" value="Unassembled WGS sequence"/>
</dbReference>
<dbReference type="Gene3D" id="2.40.420.20">
    <property type="match status" value="1"/>
</dbReference>
<feature type="chain" id="PRO_5038393686" evidence="3">
    <location>
        <begin position="18"/>
        <end position="436"/>
    </location>
</feature>
<name>A0A947CV11_HYDSH</name>
<feature type="domain" description="Multidrug resistance protein MdtA-like barrel-sandwich hybrid" evidence="4">
    <location>
        <begin position="61"/>
        <end position="267"/>
    </location>
</feature>
<dbReference type="Gene3D" id="1.10.287.470">
    <property type="entry name" value="Helix hairpin bin"/>
    <property type="match status" value="2"/>
</dbReference>
<protein>
    <submittedName>
        <fullName evidence="7">Efflux RND transporter periplasmic adaptor subunit</fullName>
    </submittedName>
</protein>
<accession>A0A947CV11</accession>
<reference evidence="7" key="1">
    <citation type="journal article" date="2021" name="Microbiology">
        <title>Metagenomic Analysis of the Microbial Community in the Underground Coal Fire Area (Kemerovo Region, Russia) Revealed Predominance of Thermophilic Members of the Phyla Deinococcus-thermus, Aquificae, and Firmicutes.</title>
        <authorList>
            <person name="Kadnikov V."/>
            <person name="Mardanov A.V."/>
            <person name="Beletsky A.V."/>
            <person name="Karnachuk O.V."/>
            <person name="Ravin N.V."/>
        </authorList>
    </citation>
    <scope>NUCLEOTIDE SEQUENCE</scope>
    <source>
        <strain evidence="7">RBS10-49</strain>
    </source>
</reference>
<evidence type="ECO:0000259" key="5">
    <source>
        <dbReference type="Pfam" id="PF25954"/>
    </source>
</evidence>
<dbReference type="PANTHER" id="PTHR30469:SF15">
    <property type="entry name" value="HLYD FAMILY OF SECRETION PROTEINS"/>
    <property type="match status" value="1"/>
</dbReference>
<evidence type="ECO:0000259" key="6">
    <source>
        <dbReference type="Pfam" id="PF25989"/>
    </source>
</evidence>
<feature type="coiled-coil region" evidence="2">
    <location>
        <begin position="89"/>
        <end position="214"/>
    </location>
</feature>
<dbReference type="InterPro" id="IPR058625">
    <property type="entry name" value="MdtA-like_BSH"/>
</dbReference>
<comment type="caution">
    <text evidence="7">The sequence shown here is derived from an EMBL/GenBank/DDBJ whole genome shotgun (WGS) entry which is preliminary data.</text>
</comment>
<feature type="domain" description="CusB-like beta-barrel" evidence="5">
    <location>
        <begin position="279"/>
        <end position="347"/>
    </location>
</feature>
<evidence type="ECO:0000259" key="4">
    <source>
        <dbReference type="Pfam" id="PF25917"/>
    </source>
</evidence>
<gene>
    <name evidence="7" type="ORF">KM312_00005</name>
</gene>
<dbReference type="InterPro" id="IPR058792">
    <property type="entry name" value="Beta-barrel_RND_2"/>
</dbReference>
<dbReference type="Pfam" id="PF25917">
    <property type="entry name" value="BSH_RND"/>
    <property type="match status" value="1"/>
</dbReference>
<sequence>MALAMLFPALLIGCQQAEPASAPAELEPTTVSVAEAKEGTLEAGLTLTGKVKGSVELALLPKASGRVARIAVAVGSRVKAGDLLVELDASDVEAQVRQAEAAVKAAEAGKESAEAQAEAQIAQAKQAVHQAEEGLKQAEKSLEAARNAHALAEKNVERVTKLKDDGLASEVDLEQAEQQEKQAATALQQAESARENAAKALEVARLNLKIAEERVGVKAATAQLEQARAGLASARHLLENMRITAPVGGVVAALPVAVGDMVGPQVAVATIVDMHPARVVVDLPEQAYDAVAVGQAVTVTAGDRSQTGTVKVKDLTPNPQTRAYRVEVEVPNDDGAFVSGMSVTVVFPPEGMKPVLLVPADAVLPSAEAGKGTVYVYEGGVVRERSVELGRQTKAVVEIRSGLQAGEKVVVKGQYLLKDGDRVRLADETAPTKAAP</sequence>
<organism evidence="7 8">
    <name type="scientific">Hydrogenibacillus schlegelii</name>
    <name type="common">Bacillus schlegelii</name>
    <dbReference type="NCBI Taxonomy" id="1484"/>
    <lineage>
        <taxon>Bacteria</taxon>
        <taxon>Bacillati</taxon>
        <taxon>Bacillota</taxon>
        <taxon>Bacilli</taxon>
        <taxon>Bacillales</taxon>
        <taxon>Bacillales Family X. Incertae Sedis</taxon>
        <taxon>Hydrogenibacillus</taxon>
    </lineage>
</organism>
<dbReference type="GO" id="GO:1990281">
    <property type="term" value="C:efflux pump complex"/>
    <property type="evidence" value="ECO:0007669"/>
    <property type="project" value="TreeGrafter"/>
</dbReference>
<dbReference type="GO" id="GO:0015562">
    <property type="term" value="F:efflux transmembrane transporter activity"/>
    <property type="evidence" value="ECO:0007669"/>
    <property type="project" value="InterPro"/>
</dbReference>
<dbReference type="InterPro" id="IPR058637">
    <property type="entry name" value="YknX-like_C"/>
</dbReference>
<dbReference type="EMBL" id="JAHHQF010000001">
    <property type="protein sequence ID" value="MBT9281053.1"/>
    <property type="molecule type" value="Genomic_DNA"/>
</dbReference>
<keyword evidence="2" id="KW-0175">Coiled coil</keyword>
<dbReference type="SUPFAM" id="SSF111369">
    <property type="entry name" value="HlyD-like secretion proteins"/>
    <property type="match status" value="2"/>
</dbReference>
<dbReference type="NCBIfam" id="TIGR01730">
    <property type="entry name" value="RND_mfp"/>
    <property type="match status" value="1"/>
</dbReference>
<evidence type="ECO:0000256" key="3">
    <source>
        <dbReference type="SAM" id="SignalP"/>
    </source>
</evidence>
<evidence type="ECO:0000313" key="7">
    <source>
        <dbReference type="EMBL" id="MBT9281053.1"/>
    </source>
</evidence>
<comment type="similarity">
    <text evidence="1">Belongs to the membrane fusion protein (MFP) (TC 8.A.1) family.</text>
</comment>
<keyword evidence="3" id="KW-0732">Signal</keyword>
<feature type="signal peptide" evidence="3">
    <location>
        <begin position="1"/>
        <end position="17"/>
    </location>
</feature>
<dbReference type="Gene3D" id="2.40.30.170">
    <property type="match status" value="1"/>
</dbReference>
<evidence type="ECO:0000313" key="8">
    <source>
        <dbReference type="Proteomes" id="UP000748108"/>
    </source>
</evidence>
<dbReference type="PANTHER" id="PTHR30469">
    <property type="entry name" value="MULTIDRUG RESISTANCE PROTEIN MDTA"/>
    <property type="match status" value="1"/>
</dbReference>
<dbReference type="Gene3D" id="2.40.50.100">
    <property type="match status" value="2"/>
</dbReference>
<dbReference type="Pfam" id="PF25989">
    <property type="entry name" value="YknX_C"/>
    <property type="match status" value="1"/>
</dbReference>
<evidence type="ECO:0000256" key="1">
    <source>
        <dbReference type="ARBA" id="ARBA00009477"/>
    </source>
</evidence>